<feature type="domain" description="Erythromycin biosynthesis protein CIII-like C-terminal" evidence="2">
    <location>
        <begin position="320"/>
        <end position="420"/>
    </location>
</feature>
<accession>A0A5C6AIU8</accession>
<feature type="domain" description="Glycosyltransferase family 28 N-terminal" evidence="1">
    <location>
        <begin position="22"/>
        <end position="75"/>
    </location>
</feature>
<dbReference type="InterPro" id="IPR050426">
    <property type="entry name" value="Glycosyltransferase_28"/>
</dbReference>
<name>A0A5C6AIU8_9BACT</name>
<dbReference type="CDD" id="cd03784">
    <property type="entry name" value="GT1_Gtf-like"/>
    <property type="match status" value="1"/>
</dbReference>
<dbReference type="InterPro" id="IPR002213">
    <property type="entry name" value="UDP_glucos_trans"/>
</dbReference>
<dbReference type="RefSeq" id="WP_146441275.1">
    <property type="nucleotide sequence ID" value="NZ_SJPR01000001.1"/>
</dbReference>
<protein>
    <submittedName>
        <fullName evidence="3">MurG-like transferase</fullName>
        <ecNumber evidence="3">2.4.1.-</ecNumber>
    </submittedName>
</protein>
<evidence type="ECO:0000259" key="2">
    <source>
        <dbReference type="Pfam" id="PF06722"/>
    </source>
</evidence>
<reference evidence="3 4" key="1">
    <citation type="submission" date="2019-02" db="EMBL/GenBank/DDBJ databases">
        <title>Deep-cultivation of Planctomycetes and their phenomic and genomic characterization uncovers novel biology.</title>
        <authorList>
            <person name="Wiegand S."/>
            <person name="Jogler M."/>
            <person name="Boedeker C."/>
            <person name="Pinto D."/>
            <person name="Vollmers J."/>
            <person name="Rivas-Marin E."/>
            <person name="Kohn T."/>
            <person name="Peeters S.H."/>
            <person name="Heuer A."/>
            <person name="Rast P."/>
            <person name="Oberbeckmann S."/>
            <person name="Bunk B."/>
            <person name="Jeske O."/>
            <person name="Meyerdierks A."/>
            <person name="Storesund J.E."/>
            <person name="Kallscheuer N."/>
            <person name="Luecker S."/>
            <person name="Lage O.M."/>
            <person name="Pohl T."/>
            <person name="Merkel B.J."/>
            <person name="Hornburger P."/>
            <person name="Mueller R.-W."/>
            <person name="Bruemmer F."/>
            <person name="Labrenz M."/>
            <person name="Spormann A.M."/>
            <person name="Op Den Camp H."/>
            <person name="Overmann J."/>
            <person name="Amann R."/>
            <person name="Jetten M.S.M."/>
            <person name="Mascher T."/>
            <person name="Medema M.H."/>
            <person name="Devos D.P."/>
            <person name="Kaster A.-K."/>
            <person name="Ovreas L."/>
            <person name="Rohde M."/>
            <person name="Galperin M.Y."/>
            <person name="Jogler C."/>
        </authorList>
    </citation>
    <scope>NUCLEOTIDE SEQUENCE [LARGE SCALE GENOMIC DNA]</scope>
    <source>
        <strain evidence="3 4">Pla108</strain>
    </source>
</reference>
<keyword evidence="4" id="KW-1185">Reference proteome</keyword>
<dbReference type="Pfam" id="PF06722">
    <property type="entry name" value="EryCIII-like_C"/>
    <property type="match status" value="1"/>
</dbReference>
<dbReference type="Pfam" id="PF03033">
    <property type="entry name" value="Glyco_transf_28"/>
    <property type="match status" value="1"/>
</dbReference>
<dbReference type="OrthoDB" id="9805366at2"/>
<evidence type="ECO:0000313" key="4">
    <source>
        <dbReference type="Proteomes" id="UP000317421"/>
    </source>
</evidence>
<dbReference type="GO" id="GO:0033072">
    <property type="term" value="P:vancomycin biosynthetic process"/>
    <property type="evidence" value="ECO:0007669"/>
    <property type="project" value="UniProtKB-ARBA"/>
</dbReference>
<proteinExistence type="predicted"/>
<dbReference type="GO" id="GO:0016758">
    <property type="term" value="F:hexosyltransferase activity"/>
    <property type="evidence" value="ECO:0007669"/>
    <property type="project" value="InterPro"/>
</dbReference>
<dbReference type="Gene3D" id="3.40.50.2000">
    <property type="entry name" value="Glycogen Phosphorylase B"/>
    <property type="match status" value="2"/>
</dbReference>
<dbReference type="Proteomes" id="UP000317421">
    <property type="component" value="Unassembled WGS sequence"/>
</dbReference>
<comment type="caution">
    <text evidence="3">The sequence shown here is derived from an EMBL/GenBank/DDBJ whole genome shotgun (WGS) entry which is preliminary data.</text>
</comment>
<keyword evidence="3" id="KW-0808">Transferase</keyword>
<dbReference type="InterPro" id="IPR010610">
    <property type="entry name" value="EryCIII-like_C"/>
</dbReference>
<dbReference type="GO" id="GO:0005975">
    <property type="term" value="P:carbohydrate metabolic process"/>
    <property type="evidence" value="ECO:0007669"/>
    <property type="project" value="InterPro"/>
</dbReference>
<dbReference type="InterPro" id="IPR004276">
    <property type="entry name" value="GlycoTrans_28_N"/>
</dbReference>
<gene>
    <name evidence="3" type="ORF">Pla108_00280</name>
</gene>
<dbReference type="EC" id="2.4.1.-" evidence="3"/>
<dbReference type="EMBL" id="SJPR01000001">
    <property type="protein sequence ID" value="TWT99095.1"/>
    <property type="molecule type" value="Genomic_DNA"/>
</dbReference>
<dbReference type="GO" id="GO:0008194">
    <property type="term" value="F:UDP-glycosyltransferase activity"/>
    <property type="evidence" value="ECO:0007669"/>
    <property type="project" value="InterPro"/>
</dbReference>
<sequence length="443" mass="47548">MSPLSSLGVIVVGAVPLAAMHFLLTALGSYGDVFPMIGLGASLQARGHAVTLATNPYFADEAAAANLTMVEVGTAEDYVRMTRNRSLWGRTSGLEVVFREAAIGLLEPLYKLVTERAQPGETLVIAHGLDLASRVAAESRGVSVTSLVYAPMALWSNLAPPRLPAGFASPRAPLWLHRLQFLVGDWFYVRRVITPPLEAFRASHGLPPLEQGFFDWYYGVAPPLCLFPDWFVSPSGATPADWPRGTVTTGFPLGDSAGGRDELALAEPLEAFLDAGTPPIVFTPGSAMRYGERFFAAAIDACGRLGRRGVLLTKYPEQLPAALPDTVIAPGFTPLGRLLPRSAGFVHHGGIGSSARGLAAGVPQLIQPMAFDQFDNAWRLRRLGVADELRAERFSGERAAKKLGRLLESSAVAEATRTWKERCDAPAALAAACDELERRFATQ</sequence>
<dbReference type="PANTHER" id="PTHR48050:SF13">
    <property type="entry name" value="STEROL 3-BETA-GLUCOSYLTRANSFERASE UGT80A2"/>
    <property type="match status" value="1"/>
</dbReference>
<keyword evidence="3" id="KW-0328">Glycosyltransferase</keyword>
<evidence type="ECO:0000259" key="1">
    <source>
        <dbReference type="Pfam" id="PF03033"/>
    </source>
</evidence>
<dbReference type="SUPFAM" id="SSF53756">
    <property type="entry name" value="UDP-Glycosyltransferase/glycogen phosphorylase"/>
    <property type="match status" value="1"/>
</dbReference>
<evidence type="ECO:0000313" key="3">
    <source>
        <dbReference type="EMBL" id="TWT99095.1"/>
    </source>
</evidence>
<dbReference type="AlphaFoldDB" id="A0A5C6AIU8"/>
<dbReference type="PANTHER" id="PTHR48050">
    <property type="entry name" value="STEROL 3-BETA-GLUCOSYLTRANSFERASE"/>
    <property type="match status" value="1"/>
</dbReference>
<organism evidence="3 4">
    <name type="scientific">Botrimarina colliarenosi</name>
    <dbReference type="NCBI Taxonomy" id="2528001"/>
    <lineage>
        <taxon>Bacteria</taxon>
        <taxon>Pseudomonadati</taxon>
        <taxon>Planctomycetota</taxon>
        <taxon>Planctomycetia</taxon>
        <taxon>Pirellulales</taxon>
        <taxon>Lacipirellulaceae</taxon>
        <taxon>Botrimarina</taxon>
    </lineage>
</organism>